<evidence type="ECO:0000256" key="3">
    <source>
        <dbReference type="ARBA" id="ARBA00022723"/>
    </source>
</evidence>
<keyword evidence="10" id="KW-0012">Acyltransferase</keyword>
<dbReference type="SUPFAM" id="SSF57850">
    <property type="entry name" value="RING/U-box"/>
    <property type="match status" value="1"/>
</dbReference>
<dbReference type="EMBL" id="CP119892">
    <property type="protein sequence ID" value="WFD25257.1"/>
    <property type="molecule type" value="Genomic_DNA"/>
</dbReference>
<comment type="subcellular location">
    <subcellularLocation>
        <location evidence="1">Endoplasmic reticulum membrane</location>
        <topology evidence="1">Multi-pass membrane protein</topology>
    </subcellularLocation>
</comment>
<dbReference type="GO" id="GO:0043161">
    <property type="term" value="P:proteasome-mediated ubiquitin-dependent protein catabolic process"/>
    <property type="evidence" value="ECO:0007669"/>
    <property type="project" value="TreeGrafter"/>
</dbReference>
<evidence type="ECO:0000256" key="1">
    <source>
        <dbReference type="ARBA" id="ARBA00004477"/>
    </source>
</evidence>
<dbReference type="GO" id="GO:0008270">
    <property type="term" value="F:zinc ion binding"/>
    <property type="evidence" value="ECO:0007669"/>
    <property type="project" value="UniProtKB-KW"/>
</dbReference>
<sequence length="336" mass="37555">MLELAYSLYTKTLKLVRFRAATRHMEKRYPAVPDDQIAEMRDRTCIVCREEFVTGAKAAMDVPRKLSCGHVFHHRCLHSWLERQQSCPTCRKDVLETNDTLPPASDPLNQQAAAENQERALEAPQADAEQRPEPQETQDSPSTLQALIHRYHGPETSHQHPTPAQSAHDLLQEVRPGLADQLVQSVPKSELDDAPSENVREAVRRATLERYSQTVKKQPDQPNSKSPVLIPLFDPAQIPDFAQKHQSQLPYPLADWIPPTTHSRSMDSREPAGSMKSAAPLEAQIQEKLAALQEAEALIERAKAQLQTVLGSTEAPMKGKARDEPTSSVSMPLKEV</sequence>
<keyword evidence="5" id="KW-0256">Endoplasmic reticulum</keyword>
<evidence type="ECO:0000313" key="11">
    <source>
        <dbReference type="Proteomes" id="UP001213623"/>
    </source>
</evidence>
<dbReference type="AlphaFoldDB" id="A0AAF0EF65"/>
<evidence type="ECO:0000256" key="7">
    <source>
        <dbReference type="PROSITE-ProRule" id="PRU00175"/>
    </source>
</evidence>
<dbReference type="GO" id="GO:0036503">
    <property type="term" value="P:ERAD pathway"/>
    <property type="evidence" value="ECO:0007669"/>
    <property type="project" value="TreeGrafter"/>
</dbReference>
<dbReference type="Proteomes" id="UP001213623">
    <property type="component" value="Chromosome 1"/>
</dbReference>
<evidence type="ECO:0000256" key="5">
    <source>
        <dbReference type="ARBA" id="ARBA00022824"/>
    </source>
</evidence>
<dbReference type="InterPro" id="IPR013083">
    <property type="entry name" value="Znf_RING/FYVE/PHD"/>
</dbReference>
<dbReference type="GO" id="GO:0061630">
    <property type="term" value="F:ubiquitin protein ligase activity"/>
    <property type="evidence" value="ECO:0007669"/>
    <property type="project" value="UniProtKB-EC"/>
</dbReference>
<feature type="domain" description="RING-type" evidence="9">
    <location>
        <begin position="45"/>
        <end position="91"/>
    </location>
</feature>
<name>A0AAF0EF65_9BASI</name>
<dbReference type="SMART" id="SM00184">
    <property type="entry name" value="RING"/>
    <property type="match status" value="1"/>
</dbReference>
<keyword evidence="10" id="KW-0808">Transferase</keyword>
<evidence type="ECO:0000256" key="8">
    <source>
        <dbReference type="SAM" id="MobiDB-lite"/>
    </source>
</evidence>
<evidence type="ECO:0000256" key="6">
    <source>
        <dbReference type="ARBA" id="ARBA00022833"/>
    </source>
</evidence>
<feature type="region of interest" description="Disordered" evidence="8">
    <location>
        <begin position="310"/>
        <end position="336"/>
    </location>
</feature>
<evidence type="ECO:0000256" key="2">
    <source>
        <dbReference type="ARBA" id="ARBA00010089"/>
    </source>
</evidence>
<keyword evidence="6" id="KW-0862">Zinc</keyword>
<protein>
    <submittedName>
        <fullName evidence="10">RING-type E3 ubiquitin transferase</fullName>
        <ecNumber evidence="10">2.3.2.27</ecNumber>
    </submittedName>
</protein>
<dbReference type="PANTHER" id="PTHR22763:SF184">
    <property type="entry name" value="E3 UBIQUITIN-PROTEIN LIGASE SYNOVIOLIN"/>
    <property type="match status" value="1"/>
</dbReference>
<evidence type="ECO:0000259" key="9">
    <source>
        <dbReference type="PROSITE" id="PS50089"/>
    </source>
</evidence>
<dbReference type="CDD" id="cd16479">
    <property type="entry name" value="RING-H2_synoviolin"/>
    <property type="match status" value="1"/>
</dbReference>
<comment type="similarity">
    <text evidence="2">Belongs to the HRD1 family.</text>
</comment>
<keyword evidence="3" id="KW-0479">Metal-binding</keyword>
<evidence type="ECO:0000313" key="10">
    <source>
        <dbReference type="EMBL" id="WFD25257.1"/>
    </source>
</evidence>
<keyword evidence="4 7" id="KW-0863">Zinc-finger</keyword>
<dbReference type="PROSITE" id="PS50089">
    <property type="entry name" value="ZF_RING_2"/>
    <property type="match status" value="1"/>
</dbReference>
<reference evidence="10" key="1">
    <citation type="submission" date="2023-03" db="EMBL/GenBank/DDBJ databases">
        <title>Mating type loci evolution in Malassezia.</title>
        <authorList>
            <person name="Coelho M.A."/>
        </authorList>
    </citation>
    <scope>NUCLEOTIDE SEQUENCE</scope>
    <source>
        <strain evidence="10">CBS 9557</strain>
    </source>
</reference>
<dbReference type="Pfam" id="PF13639">
    <property type="entry name" value="zf-RING_2"/>
    <property type="match status" value="1"/>
</dbReference>
<keyword evidence="11" id="KW-1185">Reference proteome</keyword>
<feature type="region of interest" description="Disordered" evidence="8">
    <location>
        <begin position="98"/>
        <end position="142"/>
    </location>
</feature>
<dbReference type="InterPro" id="IPR001841">
    <property type="entry name" value="Znf_RING"/>
</dbReference>
<accession>A0AAF0EF65</accession>
<dbReference type="InterPro" id="IPR050731">
    <property type="entry name" value="HRD1_E3_ubiq-ligases"/>
</dbReference>
<organism evidence="10 11">
    <name type="scientific">Malassezia nana</name>
    <dbReference type="NCBI Taxonomy" id="180528"/>
    <lineage>
        <taxon>Eukaryota</taxon>
        <taxon>Fungi</taxon>
        <taxon>Dikarya</taxon>
        <taxon>Basidiomycota</taxon>
        <taxon>Ustilaginomycotina</taxon>
        <taxon>Malasseziomycetes</taxon>
        <taxon>Malasseziales</taxon>
        <taxon>Malasseziaceae</taxon>
        <taxon>Malassezia</taxon>
    </lineage>
</organism>
<dbReference type="PANTHER" id="PTHR22763">
    <property type="entry name" value="RING ZINC FINGER PROTEIN"/>
    <property type="match status" value="1"/>
</dbReference>
<evidence type="ECO:0000256" key="4">
    <source>
        <dbReference type="ARBA" id="ARBA00022771"/>
    </source>
</evidence>
<proteinExistence type="inferred from homology"/>
<dbReference type="EC" id="2.3.2.27" evidence="10"/>
<dbReference type="GO" id="GO:0005789">
    <property type="term" value="C:endoplasmic reticulum membrane"/>
    <property type="evidence" value="ECO:0007669"/>
    <property type="project" value="UniProtKB-SubCell"/>
</dbReference>
<dbReference type="InterPro" id="IPR058051">
    <property type="entry name" value="Znf_RING_synoviolin"/>
</dbReference>
<gene>
    <name evidence="10" type="primary">HRD1</name>
    <name evidence="10" type="ORF">MNAN1_000224</name>
</gene>
<dbReference type="Gene3D" id="3.30.40.10">
    <property type="entry name" value="Zinc/RING finger domain, C3HC4 (zinc finger)"/>
    <property type="match status" value="1"/>
</dbReference>